<dbReference type="PROSITE" id="PS50157">
    <property type="entry name" value="ZINC_FINGER_C2H2_2"/>
    <property type="match status" value="4"/>
</dbReference>
<evidence type="ECO:0000256" key="8">
    <source>
        <dbReference type="PROSITE-ProRule" id="PRU00042"/>
    </source>
</evidence>
<evidence type="ECO:0000256" key="3">
    <source>
        <dbReference type="ARBA" id="ARBA00022737"/>
    </source>
</evidence>
<feature type="domain" description="C2H2-type" evidence="9">
    <location>
        <begin position="267"/>
        <end position="297"/>
    </location>
</feature>
<dbReference type="STRING" id="104452.A0A0L7LVK6"/>
<keyword evidence="5" id="KW-0862">Zinc</keyword>
<dbReference type="AlphaFoldDB" id="A0A0L7LVK6"/>
<dbReference type="GO" id="GO:0000978">
    <property type="term" value="F:RNA polymerase II cis-regulatory region sequence-specific DNA binding"/>
    <property type="evidence" value="ECO:0007669"/>
    <property type="project" value="TreeGrafter"/>
</dbReference>
<evidence type="ECO:0000259" key="9">
    <source>
        <dbReference type="PROSITE" id="PS50157"/>
    </source>
</evidence>
<protein>
    <submittedName>
        <fullName evidence="10">Zinc finger protein 16</fullName>
    </submittedName>
</protein>
<feature type="domain" description="C2H2-type" evidence="9">
    <location>
        <begin position="539"/>
        <end position="567"/>
    </location>
</feature>
<evidence type="ECO:0000256" key="4">
    <source>
        <dbReference type="ARBA" id="ARBA00022771"/>
    </source>
</evidence>
<dbReference type="Proteomes" id="UP000037510">
    <property type="component" value="Unassembled WGS sequence"/>
</dbReference>
<dbReference type="EMBL" id="JTDY01000010">
    <property type="protein sequence ID" value="KOB79470.1"/>
    <property type="molecule type" value="Genomic_DNA"/>
</dbReference>
<dbReference type="InterPro" id="IPR013087">
    <property type="entry name" value="Znf_C2H2_type"/>
</dbReference>
<dbReference type="FunFam" id="3.30.160.60:FF:000710">
    <property type="entry name" value="Zinc finger protein 768"/>
    <property type="match status" value="1"/>
</dbReference>
<comment type="subcellular location">
    <subcellularLocation>
        <location evidence="1">Nucleus</location>
    </subcellularLocation>
</comment>
<dbReference type="SMART" id="SM00355">
    <property type="entry name" value="ZnF_C2H2"/>
    <property type="match status" value="7"/>
</dbReference>
<dbReference type="GO" id="GO:0008270">
    <property type="term" value="F:zinc ion binding"/>
    <property type="evidence" value="ECO:0007669"/>
    <property type="project" value="UniProtKB-KW"/>
</dbReference>
<dbReference type="Gene3D" id="3.30.160.60">
    <property type="entry name" value="Classic Zinc Finger"/>
    <property type="match status" value="2"/>
</dbReference>
<gene>
    <name evidence="10" type="ORF">OBRU01_00222</name>
</gene>
<dbReference type="GO" id="GO:0001228">
    <property type="term" value="F:DNA-binding transcription activator activity, RNA polymerase II-specific"/>
    <property type="evidence" value="ECO:0007669"/>
    <property type="project" value="TreeGrafter"/>
</dbReference>
<evidence type="ECO:0000256" key="6">
    <source>
        <dbReference type="ARBA" id="ARBA00023125"/>
    </source>
</evidence>
<dbReference type="InterPro" id="IPR036236">
    <property type="entry name" value="Znf_C2H2_sf"/>
</dbReference>
<keyword evidence="3" id="KW-0677">Repeat</keyword>
<evidence type="ECO:0000313" key="11">
    <source>
        <dbReference type="Proteomes" id="UP000037510"/>
    </source>
</evidence>
<dbReference type="GO" id="GO:0005634">
    <property type="term" value="C:nucleus"/>
    <property type="evidence" value="ECO:0007669"/>
    <property type="project" value="UniProtKB-SubCell"/>
</dbReference>
<keyword evidence="2" id="KW-0479">Metal-binding</keyword>
<dbReference type="PROSITE" id="PS00028">
    <property type="entry name" value="ZINC_FINGER_C2H2_1"/>
    <property type="match status" value="3"/>
</dbReference>
<keyword evidence="6" id="KW-0238">DNA-binding</keyword>
<sequence length="801" mass="91935">MQLFKQQVKRNLADLLQKKRKKSKSSDGILAIEDNVAGESTDCAEDNIEESHTDDNKESREQSNYARSSNDMFFDCKARSSNDMFFDCKARSSNDMFFDCKAQSSNDMFFDCKARSSDDMFFDCKARSSNDMFFDCKARSSNDMFFDCKARSSNDMFFDCKARSSNDMFFDCKARSSNDMFFDCKARSSNDMFFDCKARSSDDMFFDCKARSSNDMYFDCKARSSNDMFFDCKARSGNGVKRTRNMEALPDRPQCQECGKAVDDGELYCALCDKTFASVATYRQHLRISRRHVPETEFRFVNKTRLRDHVDWEHLHRIKFRCQLCEKNAAKLKYHITAMHSGETPYRCVQCAAAFGWYSSLYRHMREVHYKVRTQYDTCARCTTRYVHSTTHARGALQGTYRCVQCVAAFGWYSSLYRPMREVHYKVRTAVCSARARSDGTRHCTDTCARCTTRYVPLCAVRGRVRMVLVTVLTHARGALQGTYRCVQCAAAFGWYSSLYRHMREVHYKVRTQYDTCARCTTRYVHSTTHARGALQGTYRCVQCVAAFGWYSSLYRHMREVHYKVRTQYDTCARCTTRYVHSTTHARGALQGTYTVRHMREVHYKCVAAFGWYSSLYRHMREVHYKVRTQYDTCARCTTRYVPLCAVRGRVRMVLVTVPTHARGALQDTYTVRHMREVHYKVRTQYDTCARCTRRYVPLCAVRGRVRMVLVTVPTHARGALQAAALRSALAAALRSALAAALRSALAAALRSALAAALRSALRSALAAALRSALATALRSARCSARRLGRTCVPYTALVLC</sequence>
<organism evidence="10 11">
    <name type="scientific">Operophtera brumata</name>
    <name type="common">Winter moth</name>
    <name type="synonym">Phalaena brumata</name>
    <dbReference type="NCBI Taxonomy" id="104452"/>
    <lineage>
        <taxon>Eukaryota</taxon>
        <taxon>Metazoa</taxon>
        <taxon>Ecdysozoa</taxon>
        <taxon>Arthropoda</taxon>
        <taxon>Hexapoda</taxon>
        <taxon>Insecta</taxon>
        <taxon>Pterygota</taxon>
        <taxon>Neoptera</taxon>
        <taxon>Endopterygota</taxon>
        <taxon>Lepidoptera</taxon>
        <taxon>Glossata</taxon>
        <taxon>Ditrysia</taxon>
        <taxon>Geometroidea</taxon>
        <taxon>Geometridae</taxon>
        <taxon>Larentiinae</taxon>
        <taxon>Operophtera</taxon>
    </lineage>
</organism>
<proteinExistence type="predicted"/>
<keyword evidence="11" id="KW-1185">Reference proteome</keyword>
<feature type="domain" description="C2H2-type" evidence="9">
    <location>
        <begin position="346"/>
        <end position="374"/>
    </location>
</feature>
<evidence type="ECO:0000256" key="2">
    <source>
        <dbReference type="ARBA" id="ARBA00022723"/>
    </source>
</evidence>
<feature type="domain" description="C2H2-type" evidence="9">
    <location>
        <begin position="484"/>
        <end position="512"/>
    </location>
</feature>
<keyword evidence="7" id="KW-0539">Nucleus</keyword>
<dbReference type="Pfam" id="PF12874">
    <property type="entry name" value="zf-met"/>
    <property type="match status" value="1"/>
</dbReference>
<dbReference type="PANTHER" id="PTHR24376">
    <property type="entry name" value="ZINC FINGER PROTEIN"/>
    <property type="match status" value="1"/>
</dbReference>
<comment type="caution">
    <text evidence="10">The sequence shown here is derived from an EMBL/GenBank/DDBJ whole genome shotgun (WGS) entry which is preliminary data.</text>
</comment>
<dbReference type="SUPFAM" id="SSF57667">
    <property type="entry name" value="beta-beta-alpha zinc fingers"/>
    <property type="match status" value="3"/>
</dbReference>
<dbReference type="PANTHER" id="PTHR24376:SF243">
    <property type="entry name" value="C2H2-TYPE DOMAIN-CONTAINING PROTEIN"/>
    <property type="match status" value="1"/>
</dbReference>
<evidence type="ECO:0000256" key="5">
    <source>
        <dbReference type="ARBA" id="ARBA00022833"/>
    </source>
</evidence>
<evidence type="ECO:0000256" key="7">
    <source>
        <dbReference type="ARBA" id="ARBA00023242"/>
    </source>
</evidence>
<evidence type="ECO:0000256" key="1">
    <source>
        <dbReference type="ARBA" id="ARBA00004123"/>
    </source>
</evidence>
<evidence type="ECO:0000313" key="10">
    <source>
        <dbReference type="EMBL" id="KOB79470.1"/>
    </source>
</evidence>
<accession>A0A0L7LVK6</accession>
<keyword evidence="4 8" id="KW-0863">Zinc-finger</keyword>
<name>A0A0L7LVK6_OPEBR</name>
<reference evidence="10 11" key="1">
    <citation type="journal article" date="2015" name="Genome Biol. Evol.">
        <title>The genome of winter moth (Operophtera brumata) provides a genomic perspective on sexual dimorphism and phenology.</title>
        <authorList>
            <person name="Derks M.F."/>
            <person name="Smit S."/>
            <person name="Salis L."/>
            <person name="Schijlen E."/>
            <person name="Bossers A."/>
            <person name="Mateman C."/>
            <person name="Pijl A.S."/>
            <person name="de Ridder D."/>
            <person name="Groenen M.A."/>
            <person name="Visser M.E."/>
            <person name="Megens H.J."/>
        </authorList>
    </citation>
    <scope>NUCLEOTIDE SEQUENCE [LARGE SCALE GENOMIC DNA]</scope>
    <source>
        <strain evidence="10">WM2013NL</strain>
        <tissue evidence="10">Head and thorax</tissue>
    </source>
</reference>